<evidence type="ECO:0000313" key="3">
    <source>
        <dbReference type="Proteomes" id="UP000054302"/>
    </source>
</evidence>
<feature type="region of interest" description="Disordered" evidence="1">
    <location>
        <begin position="86"/>
        <end position="123"/>
    </location>
</feature>
<dbReference type="GeneID" id="27322657"/>
<dbReference type="AlphaFoldDB" id="A0A0D1XZD9"/>
<protein>
    <submittedName>
        <fullName evidence="2">Uncharacterized protein</fullName>
    </submittedName>
</protein>
<sequence length="466" mass="52597">MAAAVFRSTFGFVSKLFNRTHASQSRTAEVEPRGKKRKQVESDSENEDLHDGDNNLLRSAKRPRLFKGRPDSVPYSLDTTSDTITLAFPHQPFGHTSKADRDRSLMPPPTTPFGQPQRPKEDDAISFTSMNTTKRRIADMDEDQIEAARRHAAAIRIPEDSGIWSEAEQDLYYHLGYRGFEPLLPQSWMIDFDTLPLSVFAHEASTDLPLIHGTRDNQFRAAHALRNLLEAGHDVRDRTHVSPGLRREKILERVVNRYLTWALADIGLRPRSDPDFLPTHIVLAHRKGRSTLETLQKMTTKLHRLAERHRQARTVYKSVEIDPSTTPFVDAHADEEYKDCPTMIGLVIVSSVVVVVTLNHLGDQDQEHPTTIAPKETALKNISTTFEQTQPGTLRTMINLDFSKSDQDVWNSLGIAIVAMSIRKEALKSNVPQMLDDGWDAASFVTSRYGDDDMTSRLGDLDDPDL</sequence>
<evidence type="ECO:0000256" key="1">
    <source>
        <dbReference type="SAM" id="MobiDB-lite"/>
    </source>
</evidence>
<keyword evidence="3" id="KW-1185">Reference proteome</keyword>
<dbReference type="RefSeq" id="XP_016225185.1">
    <property type="nucleotide sequence ID" value="XM_016369397.1"/>
</dbReference>
<evidence type="ECO:0000313" key="2">
    <source>
        <dbReference type="EMBL" id="KIV93611.1"/>
    </source>
</evidence>
<dbReference type="OMA" id="MAWREND"/>
<reference evidence="2 3" key="1">
    <citation type="submission" date="2015-01" db="EMBL/GenBank/DDBJ databases">
        <title>The Genome Sequence of Exophiala mesophila CBS40295.</title>
        <authorList>
            <consortium name="The Broad Institute Genomics Platform"/>
            <person name="Cuomo C."/>
            <person name="de Hoog S."/>
            <person name="Gorbushina A."/>
            <person name="Stielow B."/>
            <person name="Teixiera M."/>
            <person name="Abouelleil A."/>
            <person name="Chapman S.B."/>
            <person name="Priest M."/>
            <person name="Young S.K."/>
            <person name="Wortman J."/>
            <person name="Nusbaum C."/>
            <person name="Birren B."/>
        </authorList>
    </citation>
    <scope>NUCLEOTIDE SEQUENCE [LARGE SCALE GENOMIC DNA]</scope>
    <source>
        <strain evidence="2 3">CBS 40295</strain>
    </source>
</reference>
<proteinExistence type="predicted"/>
<dbReference type="OrthoDB" id="5286775at2759"/>
<dbReference type="HOGENOM" id="CLU_043828_0_0_1"/>
<organism evidence="2 3">
    <name type="scientific">Exophiala mesophila</name>
    <name type="common">Black yeast-like fungus</name>
    <dbReference type="NCBI Taxonomy" id="212818"/>
    <lineage>
        <taxon>Eukaryota</taxon>
        <taxon>Fungi</taxon>
        <taxon>Dikarya</taxon>
        <taxon>Ascomycota</taxon>
        <taxon>Pezizomycotina</taxon>
        <taxon>Eurotiomycetes</taxon>
        <taxon>Chaetothyriomycetidae</taxon>
        <taxon>Chaetothyriales</taxon>
        <taxon>Herpotrichiellaceae</taxon>
        <taxon>Exophiala</taxon>
    </lineage>
</organism>
<accession>A0A0D1XZD9</accession>
<dbReference type="Proteomes" id="UP000054302">
    <property type="component" value="Unassembled WGS sequence"/>
</dbReference>
<name>A0A0D1XZD9_EXOME</name>
<dbReference type="VEuPathDB" id="FungiDB:PV10_04812"/>
<feature type="region of interest" description="Disordered" evidence="1">
    <location>
        <begin position="21"/>
        <end position="74"/>
    </location>
</feature>
<gene>
    <name evidence="2" type="ORF">PV10_04812</name>
</gene>
<dbReference type="EMBL" id="KN847522">
    <property type="protein sequence ID" value="KIV93611.1"/>
    <property type="molecule type" value="Genomic_DNA"/>
</dbReference>